<feature type="domain" description="PIN" evidence="1">
    <location>
        <begin position="6"/>
        <end position="124"/>
    </location>
</feature>
<proteinExistence type="predicted"/>
<organism evidence="2 3">
    <name type="scientific">Crocosphaera chwakensis CCY0110</name>
    <dbReference type="NCBI Taxonomy" id="391612"/>
    <lineage>
        <taxon>Bacteria</taxon>
        <taxon>Bacillati</taxon>
        <taxon>Cyanobacteriota</taxon>
        <taxon>Cyanophyceae</taxon>
        <taxon>Oscillatoriophycideae</taxon>
        <taxon>Chroococcales</taxon>
        <taxon>Aphanothecaceae</taxon>
        <taxon>Crocosphaera</taxon>
        <taxon>Crocosphaera chwakensis</taxon>
    </lineage>
</organism>
<accession>A3IZM1</accession>
<dbReference type="Pfam" id="PF01850">
    <property type="entry name" value="PIN"/>
    <property type="match status" value="1"/>
</dbReference>
<sequence>MMKQQILIDTSPIVAILSPKDTYHQICVDALKTLQPPLITCWAVITEVLWLIRKNKIGINGLFTMIEGNLLQVIHLPQEATPWLKSYMLKYHDIGAQIADVSLCYLAENLNISTIFTLDKRDFSIYRIKDNQALKIIP</sequence>
<dbReference type="EMBL" id="AAXW01000109">
    <property type="protein sequence ID" value="EAZ88076.1"/>
    <property type="molecule type" value="Genomic_DNA"/>
</dbReference>
<evidence type="ECO:0000313" key="3">
    <source>
        <dbReference type="Proteomes" id="UP000003781"/>
    </source>
</evidence>
<gene>
    <name evidence="2" type="ORF">CY0110_31980</name>
</gene>
<evidence type="ECO:0000313" key="2">
    <source>
        <dbReference type="EMBL" id="EAZ88076.1"/>
    </source>
</evidence>
<keyword evidence="3" id="KW-1185">Reference proteome</keyword>
<dbReference type="eggNOG" id="COG2402">
    <property type="taxonomic scope" value="Bacteria"/>
</dbReference>
<dbReference type="SUPFAM" id="SSF88723">
    <property type="entry name" value="PIN domain-like"/>
    <property type="match status" value="1"/>
</dbReference>
<dbReference type="Proteomes" id="UP000003781">
    <property type="component" value="Unassembled WGS sequence"/>
</dbReference>
<name>A3IZM1_9CHRO</name>
<comment type="caution">
    <text evidence="2">The sequence shown here is derived from an EMBL/GenBank/DDBJ whole genome shotgun (WGS) entry which is preliminary data.</text>
</comment>
<dbReference type="AlphaFoldDB" id="A3IZM1"/>
<reference evidence="2 3" key="1">
    <citation type="submission" date="2007-03" db="EMBL/GenBank/DDBJ databases">
        <authorList>
            <person name="Stal L."/>
            <person name="Ferriera S."/>
            <person name="Johnson J."/>
            <person name="Kravitz S."/>
            <person name="Beeson K."/>
            <person name="Sutton G."/>
            <person name="Rogers Y.-H."/>
            <person name="Friedman R."/>
            <person name="Frazier M."/>
            <person name="Venter J.C."/>
        </authorList>
    </citation>
    <scope>NUCLEOTIDE SEQUENCE [LARGE SCALE GENOMIC DNA]</scope>
    <source>
        <strain evidence="2 3">CCY0110</strain>
    </source>
</reference>
<protein>
    <recommendedName>
        <fullName evidence="1">PIN domain-containing protein</fullName>
    </recommendedName>
</protein>
<dbReference type="RefSeq" id="WP_008278837.1">
    <property type="nucleotide sequence ID" value="NZ_AAXW01000109.1"/>
</dbReference>
<dbReference type="Gene3D" id="3.40.50.1010">
    <property type="entry name" value="5'-nuclease"/>
    <property type="match status" value="1"/>
</dbReference>
<dbReference type="InterPro" id="IPR002716">
    <property type="entry name" value="PIN_dom"/>
</dbReference>
<dbReference type="InterPro" id="IPR029060">
    <property type="entry name" value="PIN-like_dom_sf"/>
</dbReference>
<evidence type="ECO:0000259" key="1">
    <source>
        <dbReference type="Pfam" id="PF01850"/>
    </source>
</evidence>